<dbReference type="EMBL" id="JANQDX010000016">
    <property type="protein sequence ID" value="KAL0909153.1"/>
    <property type="molecule type" value="Genomic_DNA"/>
</dbReference>
<keyword evidence="2" id="KW-1185">Reference proteome</keyword>
<proteinExistence type="predicted"/>
<dbReference type="Proteomes" id="UP001552299">
    <property type="component" value="Unassembled WGS sequence"/>
</dbReference>
<organism evidence="1 2">
    <name type="scientific">Dendrobium thyrsiflorum</name>
    <name type="common">Pinecone-like raceme dendrobium</name>
    <name type="synonym">Orchid</name>
    <dbReference type="NCBI Taxonomy" id="117978"/>
    <lineage>
        <taxon>Eukaryota</taxon>
        <taxon>Viridiplantae</taxon>
        <taxon>Streptophyta</taxon>
        <taxon>Embryophyta</taxon>
        <taxon>Tracheophyta</taxon>
        <taxon>Spermatophyta</taxon>
        <taxon>Magnoliopsida</taxon>
        <taxon>Liliopsida</taxon>
        <taxon>Asparagales</taxon>
        <taxon>Orchidaceae</taxon>
        <taxon>Epidendroideae</taxon>
        <taxon>Malaxideae</taxon>
        <taxon>Dendrobiinae</taxon>
        <taxon>Dendrobium</taxon>
    </lineage>
</organism>
<evidence type="ECO:0000313" key="2">
    <source>
        <dbReference type="Proteomes" id="UP001552299"/>
    </source>
</evidence>
<evidence type="ECO:0000313" key="1">
    <source>
        <dbReference type="EMBL" id="KAL0909153.1"/>
    </source>
</evidence>
<protein>
    <submittedName>
        <fullName evidence="1">Uncharacterized protein</fullName>
    </submittedName>
</protein>
<dbReference type="AlphaFoldDB" id="A0ABD0U8W3"/>
<comment type="caution">
    <text evidence="1">The sequence shown here is derived from an EMBL/GenBank/DDBJ whole genome shotgun (WGS) entry which is preliminary data.</text>
</comment>
<sequence>MADPDLDSGFIHDEQGFVDILCSPFFDVNLNIDGTVEEYLEHIIFTLSNAIEEQIGNVQWTIIAKPKQDKQQPKFPFHFTARYEQPTLVIIPFSATKNNANPTKPATLTSVPLLSFSTALDSHPFLSIDGLLSQVLFFHSMGMAAAVQEQVAAAKSVALLPLLRIEEGGEGKRNERLAD</sequence>
<reference evidence="1 2" key="1">
    <citation type="journal article" date="2024" name="Plant Biotechnol. J.">
        <title>Dendrobium thyrsiflorum genome and its molecular insights into genes involved in important horticultural traits.</title>
        <authorList>
            <person name="Chen B."/>
            <person name="Wang J.Y."/>
            <person name="Zheng P.J."/>
            <person name="Li K.L."/>
            <person name="Liang Y.M."/>
            <person name="Chen X.F."/>
            <person name="Zhang C."/>
            <person name="Zhao X."/>
            <person name="He X."/>
            <person name="Zhang G.Q."/>
            <person name="Liu Z.J."/>
            <person name="Xu Q."/>
        </authorList>
    </citation>
    <scope>NUCLEOTIDE SEQUENCE [LARGE SCALE GENOMIC DNA]</scope>
    <source>
        <strain evidence="1">GZMU011</strain>
    </source>
</reference>
<gene>
    <name evidence="1" type="ORF">M5K25_019996</name>
</gene>
<accession>A0ABD0U8W3</accession>
<name>A0ABD0U8W3_DENTH</name>